<dbReference type="PANTHER" id="PTHR43133">
    <property type="entry name" value="RNA POLYMERASE ECF-TYPE SIGMA FACTO"/>
    <property type="match status" value="1"/>
</dbReference>
<dbReference type="NCBIfam" id="TIGR02983">
    <property type="entry name" value="SigE-fam_strep"/>
    <property type="match status" value="1"/>
</dbReference>
<evidence type="ECO:0000256" key="3">
    <source>
        <dbReference type="ARBA" id="ARBA00023082"/>
    </source>
</evidence>
<evidence type="ECO:0000256" key="4">
    <source>
        <dbReference type="ARBA" id="ARBA00023125"/>
    </source>
</evidence>
<sequence length="166" mass="18671">MANDPHGFQEFAAARGASLFRTACLLCGDRHLAEDLVQTTLGKLYVSWRRVQRADNPGAYARAVLMRTYLSHMRKHSSKETPWQRLPDRAAAGGADQALRVTLLDGLARLPPQDRAVLVLRYWEDLSVEDVASTLRLSNGAVRNRSMRALGRLREALGEEFEELIR</sequence>
<dbReference type="Gene3D" id="1.10.10.10">
    <property type="entry name" value="Winged helix-like DNA-binding domain superfamily/Winged helix DNA-binding domain"/>
    <property type="match status" value="1"/>
</dbReference>
<dbReference type="InterPro" id="IPR036388">
    <property type="entry name" value="WH-like_DNA-bd_sf"/>
</dbReference>
<dbReference type="Proteomes" id="UP001596380">
    <property type="component" value="Unassembled WGS sequence"/>
</dbReference>
<keyword evidence="4" id="KW-0238">DNA-binding</keyword>
<dbReference type="InterPro" id="IPR014325">
    <property type="entry name" value="RNA_pol_sigma-E_actinobac"/>
</dbReference>
<reference evidence="9" key="1">
    <citation type="journal article" date="2019" name="Int. J. Syst. Evol. Microbiol.">
        <title>The Global Catalogue of Microorganisms (GCM) 10K type strain sequencing project: providing services to taxonomists for standard genome sequencing and annotation.</title>
        <authorList>
            <consortium name="The Broad Institute Genomics Platform"/>
            <consortium name="The Broad Institute Genome Sequencing Center for Infectious Disease"/>
            <person name="Wu L."/>
            <person name="Ma J."/>
        </authorList>
    </citation>
    <scope>NUCLEOTIDE SEQUENCE [LARGE SCALE GENOMIC DNA]</scope>
    <source>
        <strain evidence="9">JCM 3369</strain>
    </source>
</reference>
<comment type="similarity">
    <text evidence="1">Belongs to the sigma-70 factor family. ECF subfamily.</text>
</comment>
<feature type="domain" description="RNA polymerase sigma-70 region 2" evidence="6">
    <location>
        <begin position="19"/>
        <end position="77"/>
    </location>
</feature>
<dbReference type="EMBL" id="JBHSXS010000028">
    <property type="protein sequence ID" value="MFC6884511.1"/>
    <property type="molecule type" value="Genomic_DNA"/>
</dbReference>
<protein>
    <submittedName>
        <fullName evidence="8">SigE family RNA polymerase sigma factor</fullName>
    </submittedName>
</protein>
<dbReference type="Gene3D" id="1.10.1740.10">
    <property type="match status" value="1"/>
</dbReference>
<dbReference type="PANTHER" id="PTHR43133:SF50">
    <property type="entry name" value="ECF RNA POLYMERASE SIGMA FACTOR SIGM"/>
    <property type="match status" value="1"/>
</dbReference>
<evidence type="ECO:0000256" key="5">
    <source>
        <dbReference type="ARBA" id="ARBA00023163"/>
    </source>
</evidence>
<evidence type="ECO:0000259" key="7">
    <source>
        <dbReference type="Pfam" id="PF04545"/>
    </source>
</evidence>
<evidence type="ECO:0000313" key="8">
    <source>
        <dbReference type="EMBL" id="MFC6884511.1"/>
    </source>
</evidence>
<keyword evidence="2" id="KW-0805">Transcription regulation</keyword>
<dbReference type="InterPro" id="IPR014284">
    <property type="entry name" value="RNA_pol_sigma-70_dom"/>
</dbReference>
<dbReference type="SUPFAM" id="SSF88946">
    <property type="entry name" value="Sigma2 domain of RNA polymerase sigma factors"/>
    <property type="match status" value="1"/>
</dbReference>
<evidence type="ECO:0000259" key="6">
    <source>
        <dbReference type="Pfam" id="PF04542"/>
    </source>
</evidence>
<dbReference type="InterPro" id="IPR013325">
    <property type="entry name" value="RNA_pol_sigma_r2"/>
</dbReference>
<dbReference type="InterPro" id="IPR039425">
    <property type="entry name" value="RNA_pol_sigma-70-like"/>
</dbReference>
<gene>
    <name evidence="8" type="ORF">ACFQKB_32455</name>
</gene>
<dbReference type="SUPFAM" id="SSF88659">
    <property type="entry name" value="Sigma3 and sigma4 domains of RNA polymerase sigma factors"/>
    <property type="match status" value="1"/>
</dbReference>
<dbReference type="InterPro" id="IPR007627">
    <property type="entry name" value="RNA_pol_sigma70_r2"/>
</dbReference>
<keyword evidence="3" id="KW-0731">Sigma factor</keyword>
<dbReference type="InterPro" id="IPR013324">
    <property type="entry name" value="RNA_pol_sigma_r3/r4-like"/>
</dbReference>
<evidence type="ECO:0000313" key="9">
    <source>
        <dbReference type="Proteomes" id="UP001596380"/>
    </source>
</evidence>
<organism evidence="8 9">
    <name type="scientific">Actinomadura yumaensis</name>
    <dbReference type="NCBI Taxonomy" id="111807"/>
    <lineage>
        <taxon>Bacteria</taxon>
        <taxon>Bacillati</taxon>
        <taxon>Actinomycetota</taxon>
        <taxon>Actinomycetes</taxon>
        <taxon>Streptosporangiales</taxon>
        <taxon>Thermomonosporaceae</taxon>
        <taxon>Actinomadura</taxon>
    </lineage>
</organism>
<comment type="caution">
    <text evidence="8">The sequence shown here is derived from an EMBL/GenBank/DDBJ whole genome shotgun (WGS) entry which is preliminary data.</text>
</comment>
<name>A0ABW2CV45_9ACTN</name>
<dbReference type="Pfam" id="PF04542">
    <property type="entry name" value="Sigma70_r2"/>
    <property type="match status" value="1"/>
</dbReference>
<dbReference type="RefSeq" id="WP_160820201.1">
    <property type="nucleotide sequence ID" value="NZ_JBHSXE010000001.1"/>
</dbReference>
<dbReference type="CDD" id="cd06171">
    <property type="entry name" value="Sigma70_r4"/>
    <property type="match status" value="1"/>
</dbReference>
<dbReference type="NCBIfam" id="TIGR02937">
    <property type="entry name" value="sigma70-ECF"/>
    <property type="match status" value="1"/>
</dbReference>
<evidence type="ECO:0000256" key="1">
    <source>
        <dbReference type="ARBA" id="ARBA00010641"/>
    </source>
</evidence>
<dbReference type="Pfam" id="PF04545">
    <property type="entry name" value="Sigma70_r4"/>
    <property type="match status" value="1"/>
</dbReference>
<dbReference type="InterPro" id="IPR007630">
    <property type="entry name" value="RNA_pol_sigma70_r4"/>
</dbReference>
<accession>A0ABW2CV45</accession>
<evidence type="ECO:0000256" key="2">
    <source>
        <dbReference type="ARBA" id="ARBA00023015"/>
    </source>
</evidence>
<keyword evidence="5" id="KW-0804">Transcription</keyword>
<feature type="domain" description="RNA polymerase sigma-70 region 4" evidence="7">
    <location>
        <begin position="107"/>
        <end position="155"/>
    </location>
</feature>
<proteinExistence type="inferred from homology"/>
<keyword evidence="9" id="KW-1185">Reference proteome</keyword>